<dbReference type="InterPro" id="IPR011009">
    <property type="entry name" value="Kinase-like_dom_sf"/>
</dbReference>
<keyword evidence="3" id="KW-0547">Nucleotide-binding</keyword>
<dbReference type="PROSITE" id="PS50011">
    <property type="entry name" value="PROTEIN_KINASE_DOM"/>
    <property type="match status" value="1"/>
</dbReference>
<dbReference type="Gene3D" id="3.30.200.20">
    <property type="entry name" value="Phosphorylase Kinase, domain 1"/>
    <property type="match status" value="1"/>
</dbReference>
<dbReference type="SMART" id="SM00220">
    <property type="entry name" value="S_TKc"/>
    <property type="match status" value="1"/>
</dbReference>
<feature type="domain" description="Protein kinase" evidence="8">
    <location>
        <begin position="42"/>
        <end position="281"/>
    </location>
</feature>
<dbReference type="Proteomes" id="UP000078046">
    <property type="component" value="Unassembled WGS sequence"/>
</dbReference>
<dbReference type="OrthoDB" id="10252354at2759"/>
<dbReference type="AlphaFoldDB" id="A0A177B032"/>
<keyword evidence="10" id="KW-1185">Reference proteome</keyword>
<dbReference type="PANTHER" id="PTHR48013:SF11">
    <property type="entry name" value="LICORNE"/>
    <property type="match status" value="1"/>
</dbReference>
<comment type="caution">
    <text evidence="9">The sequence shown here is derived from an EMBL/GenBank/DDBJ whole genome shotgun (WGS) entry which is preliminary data.</text>
</comment>
<dbReference type="GO" id="GO:0005524">
    <property type="term" value="F:ATP binding"/>
    <property type="evidence" value="ECO:0007669"/>
    <property type="project" value="UniProtKB-KW"/>
</dbReference>
<evidence type="ECO:0000256" key="3">
    <source>
        <dbReference type="ARBA" id="ARBA00022741"/>
    </source>
</evidence>
<keyword evidence="4" id="KW-0418">Kinase</keyword>
<evidence type="ECO:0000256" key="2">
    <source>
        <dbReference type="ARBA" id="ARBA00022679"/>
    </source>
</evidence>
<dbReference type="Gene3D" id="1.10.510.10">
    <property type="entry name" value="Transferase(Phosphotransferase) domain 1"/>
    <property type="match status" value="1"/>
</dbReference>
<evidence type="ECO:0000259" key="8">
    <source>
        <dbReference type="PROSITE" id="PS50011"/>
    </source>
</evidence>
<gene>
    <name evidence="9" type="ORF">A3Q56_05298</name>
</gene>
<feature type="non-terminal residue" evidence="9">
    <location>
        <position position="281"/>
    </location>
</feature>
<evidence type="ECO:0000256" key="6">
    <source>
        <dbReference type="ARBA" id="ARBA00038035"/>
    </source>
</evidence>
<reference evidence="9 10" key="1">
    <citation type="submission" date="2016-04" db="EMBL/GenBank/DDBJ databases">
        <title>The genome of Intoshia linei affirms orthonectids as highly simplified spiralians.</title>
        <authorList>
            <person name="Mikhailov K.V."/>
            <person name="Slusarev G.S."/>
            <person name="Nikitin M.A."/>
            <person name="Logacheva M.D."/>
            <person name="Penin A."/>
            <person name="Aleoshin V."/>
            <person name="Panchin Y.V."/>
        </authorList>
    </citation>
    <scope>NUCLEOTIDE SEQUENCE [LARGE SCALE GENOMIC DNA]</scope>
    <source>
        <strain evidence="9">Intl2013</strain>
        <tissue evidence="9">Whole animal</tissue>
    </source>
</reference>
<dbReference type="PANTHER" id="PTHR48013">
    <property type="entry name" value="DUAL SPECIFICITY MITOGEN-ACTIVATED PROTEIN KINASE KINASE 5-RELATED"/>
    <property type="match status" value="1"/>
</dbReference>
<evidence type="ECO:0000256" key="1">
    <source>
        <dbReference type="ARBA" id="ARBA00022527"/>
    </source>
</evidence>
<dbReference type="InterPro" id="IPR000719">
    <property type="entry name" value="Prot_kinase_dom"/>
</dbReference>
<evidence type="ECO:0000256" key="7">
    <source>
        <dbReference type="ARBA" id="ARBA00038999"/>
    </source>
</evidence>
<name>A0A177B032_9BILA</name>
<protein>
    <recommendedName>
        <fullName evidence="7">mitogen-activated protein kinase kinase</fullName>
        <ecNumber evidence="7">2.7.12.2</ecNumber>
    </recommendedName>
</protein>
<evidence type="ECO:0000256" key="5">
    <source>
        <dbReference type="ARBA" id="ARBA00022840"/>
    </source>
</evidence>
<dbReference type="EMBL" id="LWCA01000776">
    <property type="protein sequence ID" value="OAF66981.1"/>
    <property type="molecule type" value="Genomic_DNA"/>
</dbReference>
<evidence type="ECO:0000313" key="10">
    <source>
        <dbReference type="Proteomes" id="UP000078046"/>
    </source>
</evidence>
<dbReference type="Pfam" id="PF00069">
    <property type="entry name" value="Pkinase"/>
    <property type="match status" value="1"/>
</dbReference>
<dbReference type="GO" id="GO:0004674">
    <property type="term" value="F:protein serine/threonine kinase activity"/>
    <property type="evidence" value="ECO:0007669"/>
    <property type="project" value="UniProtKB-KW"/>
</dbReference>
<evidence type="ECO:0000256" key="4">
    <source>
        <dbReference type="ARBA" id="ARBA00022777"/>
    </source>
</evidence>
<accession>A0A177B032</accession>
<dbReference type="SUPFAM" id="SSF56112">
    <property type="entry name" value="Protein kinase-like (PK-like)"/>
    <property type="match status" value="1"/>
</dbReference>
<proteinExistence type="inferred from homology"/>
<dbReference type="GO" id="GO:0004708">
    <property type="term" value="F:MAP kinase kinase activity"/>
    <property type="evidence" value="ECO:0007669"/>
    <property type="project" value="UniProtKB-EC"/>
</dbReference>
<sequence>MSKNNLRVKISAEPTREASEEIESCAVMNVNGKRFICKADDLVLLKNIGEGGFGVVDKMQYKTTNITMAVKKLILCMENSENIKKDLELSVKTSKMKQFIVECYGILHRDDDVWICMEVMDTSLDKFYPVAYKNGLPLEEPVLSKLSFAILSALNYLYQHMKTIHRDVKPSNMLINTFGQIKLCDFSISGSLENSIAKTITVGCRLYMAPERIDPQKAKLGYCVRSDIWSFGISMFELATGKYPYRTWNNAFEQIKDVVNLPSPQLDNDAHSSELCQFVNL</sequence>
<evidence type="ECO:0000313" key="9">
    <source>
        <dbReference type="EMBL" id="OAF66981.1"/>
    </source>
</evidence>
<keyword evidence="1" id="KW-0723">Serine/threonine-protein kinase</keyword>
<dbReference type="EC" id="2.7.12.2" evidence="7"/>
<organism evidence="9 10">
    <name type="scientific">Intoshia linei</name>
    <dbReference type="NCBI Taxonomy" id="1819745"/>
    <lineage>
        <taxon>Eukaryota</taxon>
        <taxon>Metazoa</taxon>
        <taxon>Spiralia</taxon>
        <taxon>Lophotrochozoa</taxon>
        <taxon>Mesozoa</taxon>
        <taxon>Orthonectida</taxon>
        <taxon>Rhopaluridae</taxon>
        <taxon>Intoshia</taxon>
    </lineage>
</organism>
<keyword evidence="5" id="KW-0067">ATP-binding</keyword>
<keyword evidence="2" id="KW-0808">Transferase</keyword>
<comment type="similarity">
    <text evidence="6">Belongs to the protein kinase superfamily. STE Ser/Thr protein kinase family. MAP kinase kinase subfamily.</text>
</comment>
<dbReference type="FunFam" id="3.30.200.20:FF:000040">
    <property type="entry name" value="Dual specificity mitogen-activated protein kinase kinase"/>
    <property type="match status" value="1"/>
</dbReference>